<sequence length="138" mass="15433">MRPVSADRPSCVRQLGVRQSGGGTTRVAAMSVNLRIELDVRGLVSREQAEEVRSAVHEVIRDERIDNEVTLSLREHDGEHMVLGRTGHYPVIISGVRHWEPEFKRGLEVAVREVAPEAYVRLLCVDVDLERAIEAGTI</sequence>
<organism evidence="1 2">
    <name type="scientific">Streptomyces virens</name>
    <dbReference type="NCBI Taxonomy" id="285572"/>
    <lineage>
        <taxon>Bacteria</taxon>
        <taxon>Bacillati</taxon>
        <taxon>Actinomycetota</taxon>
        <taxon>Actinomycetes</taxon>
        <taxon>Kitasatosporales</taxon>
        <taxon>Streptomycetaceae</taxon>
        <taxon>Streptomyces</taxon>
    </lineage>
</organism>
<name>A0ABP6NZ67_9ACTN</name>
<dbReference type="Proteomes" id="UP001501866">
    <property type="component" value="Unassembled WGS sequence"/>
</dbReference>
<dbReference type="EMBL" id="BAAAUH010000003">
    <property type="protein sequence ID" value="GAA3162184.1"/>
    <property type="molecule type" value="Genomic_DNA"/>
</dbReference>
<gene>
    <name evidence="1" type="ORF">GCM10010451_07760</name>
</gene>
<keyword evidence="2" id="KW-1185">Reference proteome</keyword>
<reference evidence="2" key="1">
    <citation type="journal article" date="2019" name="Int. J. Syst. Evol. Microbiol.">
        <title>The Global Catalogue of Microorganisms (GCM) 10K type strain sequencing project: providing services to taxonomists for standard genome sequencing and annotation.</title>
        <authorList>
            <consortium name="The Broad Institute Genomics Platform"/>
            <consortium name="The Broad Institute Genome Sequencing Center for Infectious Disease"/>
            <person name="Wu L."/>
            <person name="Ma J."/>
        </authorList>
    </citation>
    <scope>NUCLEOTIDE SEQUENCE [LARGE SCALE GENOMIC DNA]</scope>
    <source>
        <strain evidence="2">JCM 9095</strain>
    </source>
</reference>
<proteinExistence type="predicted"/>
<evidence type="ECO:0000313" key="1">
    <source>
        <dbReference type="EMBL" id="GAA3162184.1"/>
    </source>
</evidence>
<accession>A0ABP6NZ67</accession>
<evidence type="ECO:0000313" key="2">
    <source>
        <dbReference type="Proteomes" id="UP001501866"/>
    </source>
</evidence>
<comment type="caution">
    <text evidence="1">The sequence shown here is derived from an EMBL/GenBank/DDBJ whole genome shotgun (WGS) entry which is preliminary data.</text>
</comment>
<protein>
    <submittedName>
        <fullName evidence="1">Uncharacterized protein</fullName>
    </submittedName>
</protein>